<name>A0AA88M462_CHASR</name>
<accession>A0AA88M462</accession>
<evidence type="ECO:0000313" key="1">
    <source>
        <dbReference type="EMBL" id="KAK2828453.1"/>
    </source>
</evidence>
<sequence>MIARNVWLYLSSIPETIRRDMLEGPISPHRLFGPHFQHLMKEMQMVSEEAVKIPRHVKAFSRSLLHILRWQRLVNRTERLRREKVGQLVAQYSANDGCSMSRRLCSTTERNLQ</sequence>
<dbReference type="EMBL" id="JAUPFM010000015">
    <property type="protein sequence ID" value="KAK2828453.1"/>
    <property type="molecule type" value="Genomic_DNA"/>
</dbReference>
<comment type="caution">
    <text evidence="1">The sequence shown here is derived from an EMBL/GenBank/DDBJ whole genome shotgun (WGS) entry which is preliminary data.</text>
</comment>
<protein>
    <submittedName>
        <fullName evidence="1">Uncharacterized protein</fullName>
    </submittedName>
</protein>
<gene>
    <name evidence="1" type="ORF">Q5P01_019487</name>
</gene>
<proteinExistence type="predicted"/>
<dbReference type="AlphaFoldDB" id="A0AA88M462"/>
<organism evidence="1 2">
    <name type="scientific">Channa striata</name>
    <name type="common">Snakehead murrel</name>
    <name type="synonym">Ophicephalus striatus</name>
    <dbReference type="NCBI Taxonomy" id="64152"/>
    <lineage>
        <taxon>Eukaryota</taxon>
        <taxon>Metazoa</taxon>
        <taxon>Chordata</taxon>
        <taxon>Craniata</taxon>
        <taxon>Vertebrata</taxon>
        <taxon>Euteleostomi</taxon>
        <taxon>Actinopterygii</taxon>
        <taxon>Neopterygii</taxon>
        <taxon>Teleostei</taxon>
        <taxon>Neoteleostei</taxon>
        <taxon>Acanthomorphata</taxon>
        <taxon>Anabantaria</taxon>
        <taxon>Anabantiformes</taxon>
        <taxon>Channoidei</taxon>
        <taxon>Channidae</taxon>
        <taxon>Channa</taxon>
    </lineage>
</organism>
<evidence type="ECO:0000313" key="2">
    <source>
        <dbReference type="Proteomes" id="UP001187415"/>
    </source>
</evidence>
<dbReference type="Proteomes" id="UP001187415">
    <property type="component" value="Unassembled WGS sequence"/>
</dbReference>
<reference evidence="1" key="1">
    <citation type="submission" date="2023-07" db="EMBL/GenBank/DDBJ databases">
        <title>Chromosome-level Genome Assembly of Striped Snakehead (Channa striata).</title>
        <authorList>
            <person name="Liu H."/>
        </authorList>
    </citation>
    <scope>NUCLEOTIDE SEQUENCE</scope>
    <source>
        <strain evidence="1">Gz</strain>
        <tissue evidence="1">Muscle</tissue>
    </source>
</reference>
<keyword evidence="2" id="KW-1185">Reference proteome</keyword>